<dbReference type="GO" id="GO:0003886">
    <property type="term" value="F:DNA (cytosine-5-)-methyltransferase activity"/>
    <property type="evidence" value="ECO:0007669"/>
    <property type="project" value="UniProtKB-EC"/>
</dbReference>
<dbReference type="GO" id="GO:0009307">
    <property type="term" value="P:DNA restriction-modification system"/>
    <property type="evidence" value="ECO:0007669"/>
    <property type="project" value="UniProtKB-KW"/>
</dbReference>
<evidence type="ECO:0000256" key="5">
    <source>
        <dbReference type="ARBA" id="ARBA00047422"/>
    </source>
</evidence>
<sequence>MGKPKVISLFSGAGGMDYGFEAAGFDTAVTLEFDHDCCETLRASRPDWSVIERSVFDVPTPELLEVGGLKRGEADLLIGGPPCQPFSKSGYWARGDARRLDDPRADTLAAYMRLVEEALPRVFVLENVTGLAFSGKDEGLRLLLEKIERINAATKSNYKPHFQVLNAAAYGVPQMRERFVLVASRDGATFRFPAPTHVEPSSEGDLPMVGLPQYRTAWEAIGDLKPSADEDLAVRGKWAGLLPSIPEGQNYLFHTDRGGGLPLFGWRRRYWTFLLKLAKNRPSWTIQAQPGPSVGPFHWENRRLSLRELARIQTFPDDVQVQGGRTSAQRQLGNAVPSLLAEVLGRAIRTQLLGLGSVRGSLKLLPAERRPIPPAEPVHPVPRPFRKLMGDHEAHPGTGKGYGAAARTKSVPELGNAEIPNAR</sequence>
<dbReference type="GO" id="GO:0044027">
    <property type="term" value="P:negative regulation of gene expression via chromosomal CpG island methylation"/>
    <property type="evidence" value="ECO:0007669"/>
    <property type="project" value="TreeGrafter"/>
</dbReference>
<evidence type="ECO:0000256" key="9">
    <source>
        <dbReference type="SAM" id="MobiDB-lite"/>
    </source>
</evidence>
<reference evidence="10 11" key="1">
    <citation type="submission" date="2018-12" db="EMBL/GenBank/DDBJ databases">
        <title>Complete Genome Sequence of the Corallopyronin A producing Myxobacterium Corallococcus coralloides B035.</title>
        <authorList>
            <person name="Bouhired S.M."/>
            <person name="Rupp O."/>
            <person name="Blom J."/>
            <person name="Schaeberle T.F."/>
            <person name="Kehraus S."/>
            <person name="Schiefer A."/>
            <person name="Pfarr K."/>
            <person name="Goesmann A."/>
            <person name="Hoerauf A."/>
            <person name="Koenig G.M."/>
        </authorList>
    </citation>
    <scope>NUCLEOTIDE SEQUENCE [LARGE SCALE GENOMIC DNA]</scope>
    <source>
        <strain evidence="10 11">B035</strain>
    </source>
</reference>
<dbReference type="Gene3D" id="3.90.120.10">
    <property type="entry name" value="DNA Methylase, subunit A, domain 2"/>
    <property type="match status" value="1"/>
</dbReference>
<dbReference type="Proteomes" id="UP000288758">
    <property type="component" value="Chromosome"/>
</dbReference>
<dbReference type="AlphaFoldDB" id="A0A410RVJ7"/>
<dbReference type="EMBL" id="CP034669">
    <property type="protein sequence ID" value="QAT85949.1"/>
    <property type="molecule type" value="Genomic_DNA"/>
</dbReference>
<dbReference type="EC" id="2.1.1.37" evidence="8"/>
<keyword evidence="2 6" id="KW-0808">Transferase</keyword>
<protein>
    <recommendedName>
        <fullName evidence="8">Cytosine-specific methyltransferase</fullName>
        <ecNumber evidence="8">2.1.1.37</ecNumber>
    </recommendedName>
</protein>
<dbReference type="InterPro" id="IPR001525">
    <property type="entry name" value="C5_MeTfrase"/>
</dbReference>
<dbReference type="PRINTS" id="PR00105">
    <property type="entry name" value="C5METTRFRASE"/>
</dbReference>
<accession>A0A410RVJ7</accession>
<proteinExistence type="inferred from homology"/>
<dbReference type="PANTHER" id="PTHR10629:SF52">
    <property type="entry name" value="DNA (CYTOSINE-5)-METHYLTRANSFERASE 1"/>
    <property type="match status" value="1"/>
</dbReference>
<dbReference type="InterPro" id="IPR018117">
    <property type="entry name" value="C5_DNA_meth_AS"/>
</dbReference>
<dbReference type="Gene3D" id="3.40.50.150">
    <property type="entry name" value="Vaccinia Virus protein VP39"/>
    <property type="match status" value="1"/>
</dbReference>
<keyword evidence="4" id="KW-0680">Restriction system</keyword>
<keyword evidence="3 6" id="KW-0949">S-adenosyl-L-methionine</keyword>
<dbReference type="Pfam" id="PF00145">
    <property type="entry name" value="DNA_methylase"/>
    <property type="match status" value="1"/>
</dbReference>
<dbReference type="PROSITE" id="PS00094">
    <property type="entry name" value="C5_MTASE_1"/>
    <property type="match status" value="1"/>
</dbReference>
<evidence type="ECO:0000256" key="7">
    <source>
        <dbReference type="RuleBase" id="RU000416"/>
    </source>
</evidence>
<dbReference type="GO" id="GO:0032259">
    <property type="term" value="P:methylation"/>
    <property type="evidence" value="ECO:0007669"/>
    <property type="project" value="UniProtKB-KW"/>
</dbReference>
<gene>
    <name evidence="10" type="primary">bspRIM</name>
    <name evidence="10" type="ORF">EJ065_4397</name>
</gene>
<evidence type="ECO:0000256" key="3">
    <source>
        <dbReference type="ARBA" id="ARBA00022691"/>
    </source>
</evidence>
<dbReference type="PROSITE" id="PS51679">
    <property type="entry name" value="SAM_MT_C5"/>
    <property type="match status" value="1"/>
</dbReference>
<evidence type="ECO:0000313" key="10">
    <source>
        <dbReference type="EMBL" id="QAT85949.1"/>
    </source>
</evidence>
<dbReference type="InterPro" id="IPR029063">
    <property type="entry name" value="SAM-dependent_MTases_sf"/>
</dbReference>
<dbReference type="InterPro" id="IPR050390">
    <property type="entry name" value="C5-Methyltransferase"/>
</dbReference>
<evidence type="ECO:0000256" key="4">
    <source>
        <dbReference type="ARBA" id="ARBA00022747"/>
    </source>
</evidence>
<dbReference type="GO" id="GO:0003677">
    <property type="term" value="F:DNA binding"/>
    <property type="evidence" value="ECO:0007669"/>
    <property type="project" value="TreeGrafter"/>
</dbReference>
<feature type="active site" evidence="6">
    <location>
        <position position="83"/>
    </location>
</feature>
<feature type="region of interest" description="Disordered" evidence="9">
    <location>
        <begin position="390"/>
        <end position="423"/>
    </location>
</feature>
<organism evidence="10 11">
    <name type="scientific">Corallococcus coralloides</name>
    <name type="common">Myxococcus coralloides</name>
    <dbReference type="NCBI Taxonomy" id="184914"/>
    <lineage>
        <taxon>Bacteria</taxon>
        <taxon>Pseudomonadati</taxon>
        <taxon>Myxococcota</taxon>
        <taxon>Myxococcia</taxon>
        <taxon>Myxococcales</taxon>
        <taxon>Cystobacterineae</taxon>
        <taxon>Myxococcaceae</taxon>
        <taxon>Corallococcus</taxon>
    </lineage>
</organism>
<dbReference type="RefSeq" id="WP_128797626.1">
    <property type="nucleotide sequence ID" value="NZ_CP034669.1"/>
</dbReference>
<dbReference type="SUPFAM" id="SSF53335">
    <property type="entry name" value="S-adenosyl-L-methionine-dependent methyltransferases"/>
    <property type="match status" value="1"/>
</dbReference>
<name>A0A410RVJ7_CORCK</name>
<evidence type="ECO:0000256" key="2">
    <source>
        <dbReference type="ARBA" id="ARBA00022679"/>
    </source>
</evidence>
<evidence type="ECO:0000256" key="1">
    <source>
        <dbReference type="ARBA" id="ARBA00022603"/>
    </source>
</evidence>
<comment type="similarity">
    <text evidence="6 7">Belongs to the class I-like SAM-binding methyltransferase superfamily. C5-methyltransferase family.</text>
</comment>
<evidence type="ECO:0000256" key="8">
    <source>
        <dbReference type="RuleBase" id="RU000417"/>
    </source>
</evidence>
<dbReference type="NCBIfam" id="TIGR00675">
    <property type="entry name" value="dcm"/>
    <property type="match status" value="1"/>
</dbReference>
<evidence type="ECO:0000313" key="11">
    <source>
        <dbReference type="Proteomes" id="UP000288758"/>
    </source>
</evidence>
<dbReference type="REBASE" id="296020">
    <property type="entry name" value="M.CcoB035ORF4397P"/>
</dbReference>
<evidence type="ECO:0000256" key="6">
    <source>
        <dbReference type="PROSITE-ProRule" id="PRU01016"/>
    </source>
</evidence>
<comment type="catalytic activity">
    <reaction evidence="5 8">
        <text>a 2'-deoxycytidine in DNA + S-adenosyl-L-methionine = a 5-methyl-2'-deoxycytidine in DNA + S-adenosyl-L-homocysteine + H(+)</text>
        <dbReference type="Rhea" id="RHEA:13681"/>
        <dbReference type="Rhea" id="RHEA-COMP:11369"/>
        <dbReference type="Rhea" id="RHEA-COMP:11370"/>
        <dbReference type="ChEBI" id="CHEBI:15378"/>
        <dbReference type="ChEBI" id="CHEBI:57856"/>
        <dbReference type="ChEBI" id="CHEBI:59789"/>
        <dbReference type="ChEBI" id="CHEBI:85452"/>
        <dbReference type="ChEBI" id="CHEBI:85454"/>
        <dbReference type="EC" id="2.1.1.37"/>
    </reaction>
</comment>
<dbReference type="PANTHER" id="PTHR10629">
    <property type="entry name" value="CYTOSINE-SPECIFIC METHYLTRANSFERASE"/>
    <property type="match status" value="1"/>
</dbReference>
<keyword evidence="1 6" id="KW-0489">Methyltransferase</keyword>